<protein>
    <submittedName>
        <fullName evidence="1">Uncharacterized protein</fullName>
    </submittedName>
</protein>
<dbReference type="AlphaFoldDB" id="A0A067JIX7"/>
<name>A0A067JIX7_JATCU</name>
<keyword evidence="2" id="KW-1185">Reference proteome</keyword>
<dbReference type="Proteomes" id="UP000027138">
    <property type="component" value="Unassembled WGS sequence"/>
</dbReference>
<dbReference type="EMBL" id="KK915390">
    <property type="protein sequence ID" value="KDP22738.1"/>
    <property type="molecule type" value="Genomic_DNA"/>
</dbReference>
<organism evidence="1 2">
    <name type="scientific">Jatropha curcas</name>
    <name type="common">Barbados nut</name>
    <dbReference type="NCBI Taxonomy" id="180498"/>
    <lineage>
        <taxon>Eukaryota</taxon>
        <taxon>Viridiplantae</taxon>
        <taxon>Streptophyta</taxon>
        <taxon>Embryophyta</taxon>
        <taxon>Tracheophyta</taxon>
        <taxon>Spermatophyta</taxon>
        <taxon>Magnoliopsida</taxon>
        <taxon>eudicotyledons</taxon>
        <taxon>Gunneridae</taxon>
        <taxon>Pentapetalae</taxon>
        <taxon>rosids</taxon>
        <taxon>fabids</taxon>
        <taxon>Malpighiales</taxon>
        <taxon>Euphorbiaceae</taxon>
        <taxon>Crotonoideae</taxon>
        <taxon>Jatropheae</taxon>
        <taxon>Jatropha</taxon>
    </lineage>
</organism>
<sequence>MRARACILARSGACTPLEVWRLLWHGRTSAARAKTSSPARARACVLARFGSCARPSSAYLALQLARAC</sequence>
<accession>A0A067JIX7</accession>
<proteinExistence type="predicted"/>
<reference evidence="1 2" key="1">
    <citation type="journal article" date="2014" name="PLoS ONE">
        <title>Global Analysis of Gene Expression Profiles in Physic Nut (Jatropha curcas L.) Seedlings Exposed to Salt Stress.</title>
        <authorList>
            <person name="Zhang L."/>
            <person name="Zhang C."/>
            <person name="Wu P."/>
            <person name="Chen Y."/>
            <person name="Li M."/>
            <person name="Jiang H."/>
            <person name="Wu G."/>
        </authorList>
    </citation>
    <scope>NUCLEOTIDE SEQUENCE [LARGE SCALE GENOMIC DNA]</scope>
    <source>
        <strain evidence="2">cv. GZQX0401</strain>
        <tissue evidence="1">Young leaves</tissue>
    </source>
</reference>
<evidence type="ECO:0000313" key="2">
    <source>
        <dbReference type="Proteomes" id="UP000027138"/>
    </source>
</evidence>
<gene>
    <name evidence="1" type="ORF">JCGZ_02397</name>
</gene>
<evidence type="ECO:0000313" key="1">
    <source>
        <dbReference type="EMBL" id="KDP22738.1"/>
    </source>
</evidence>